<proteinExistence type="predicted"/>
<reference evidence="1 2" key="1">
    <citation type="submission" date="2020-08" db="EMBL/GenBank/DDBJ databases">
        <title>Genomic Encyclopedia of Type Strains, Phase IV (KMG-IV): sequencing the most valuable type-strain genomes for metagenomic binning, comparative biology and taxonomic classification.</title>
        <authorList>
            <person name="Goeker M."/>
        </authorList>
    </citation>
    <scope>NUCLEOTIDE SEQUENCE [LARGE SCALE GENOMIC DNA]</scope>
    <source>
        <strain evidence="1 2">DSM 101730</strain>
    </source>
</reference>
<name>A0A840SJX4_9RHOB</name>
<dbReference type="AlphaFoldDB" id="A0A840SJX4"/>
<dbReference type="Proteomes" id="UP000549457">
    <property type="component" value="Unassembled WGS sequence"/>
</dbReference>
<evidence type="ECO:0000313" key="2">
    <source>
        <dbReference type="Proteomes" id="UP000549457"/>
    </source>
</evidence>
<dbReference type="RefSeq" id="WP_184152190.1">
    <property type="nucleotide sequence ID" value="NZ_JACHFM010000003.1"/>
</dbReference>
<dbReference type="EMBL" id="JACHFM010000003">
    <property type="protein sequence ID" value="MBB5223429.1"/>
    <property type="molecule type" value="Genomic_DNA"/>
</dbReference>
<keyword evidence="2" id="KW-1185">Reference proteome</keyword>
<evidence type="ECO:0000313" key="1">
    <source>
        <dbReference type="EMBL" id="MBB5223429.1"/>
    </source>
</evidence>
<organism evidence="1 2">
    <name type="scientific">Amaricoccus macauensis</name>
    <dbReference type="NCBI Taxonomy" id="57001"/>
    <lineage>
        <taxon>Bacteria</taxon>
        <taxon>Pseudomonadati</taxon>
        <taxon>Pseudomonadota</taxon>
        <taxon>Alphaproteobacteria</taxon>
        <taxon>Rhodobacterales</taxon>
        <taxon>Paracoccaceae</taxon>
        <taxon>Amaricoccus</taxon>
    </lineage>
</organism>
<protein>
    <submittedName>
        <fullName evidence="1">Uncharacterized protein</fullName>
    </submittedName>
</protein>
<gene>
    <name evidence="1" type="ORF">HNP73_003376</name>
</gene>
<comment type="caution">
    <text evidence="1">The sequence shown here is derived from an EMBL/GenBank/DDBJ whole genome shotgun (WGS) entry which is preliminary data.</text>
</comment>
<sequence length="76" mass="8873">MSDLKTCSRCRERPASTEHAAYCKSCRAEYQREWRRRRLQKSEVACETAAPVASTAPRLRLRGTPTRAEMVRYRLI</sequence>
<accession>A0A840SJX4</accession>